<dbReference type="HAMAP" id="MF_00537">
    <property type="entry name" value="Ribosomal_uS14_1"/>
    <property type="match status" value="1"/>
</dbReference>
<proteinExistence type="inferred from homology"/>
<reference evidence="8 9" key="1">
    <citation type="submission" date="2016-10" db="EMBL/GenBank/DDBJ databases">
        <authorList>
            <person name="de Groot N.N."/>
        </authorList>
    </citation>
    <scope>NUCLEOTIDE SEQUENCE [LARGE SCALE GENOMIC DNA]</scope>
    <source>
        <strain evidence="8 9">DSM 16077</strain>
    </source>
</reference>
<dbReference type="AlphaFoldDB" id="A0A1G9TD89"/>
<comment type="function">
    <text evidence="1 7">Binds 16S rRNA, required for the assembly of 30S particles and may also be responsible for determining the conformation of the 16S rRNA at the A site.</text>
</comment>
<evidence type="ECO:0000256" key="4">
    <source>
        <dbReference type="ARBA" id="ARBA00023274"/>
    </source>
</evidence>
<organism evidence="8 9">
    <name type="scientific">Maricaulis salignorans</name>
    <dbReference type="NCBI Taxonomy" id="144026"/>
    <lineage>
        <taxon>Bacteria</taxon>
        <taxon>Pseudomonadati</taxon>
        <taxon>Pseudomonadota</taxon>
        <taxon>Alphaproteobacteria</taxon>
        <taxon>Maricaulales</taxon>
        <taxon>Maricaulaceae</taxon>
        <taxon>Maricaulis</taxon>
    </lineage>
</organism>
<protein>
    <recommendedName>
        <fullName evidence="5 7">Small ribosomal subunit protein uS14</fullName>
    </recommendedName>
</protein>
<gene>
    <name evidence="7" type="primary">rpsN</name>
    <name evidence="8" type="ORF">SAMN04488568_111107</name>
</gene>
<dbReference type="NCBIfam" id="NF006477">
    <property type="entry name" value="PRK08881.1"/>
    <property type="match status" value="1"/>
</dbReference>
<dbReference type="GO" id="GO:0006412">
    <property type="term" value="P:translation"/>
    <property type="evidence" value="ECO:0007669"/>
    <property type="project" value="UniProtKB-UniRule"/>
</dbReference>
<dbReference type="InterPro" id="IPR001209">
    <property type="entry name" value="Ribosomal_uS14"/>
</dbReference>
<evidence type="ECO:0000256" key="7">
    <source>
        <dbReference type="HAMAP-Rule" id="MF_00537"/>
    </source>
</evidence>
<comment type="subunit">
    <text evidence="6 7">Part of the 30S ribosomal subunit. Contacts proteins S3 and S10.</text>
</comment>
<name>A0A1G9TD89_9PROT</name>
<dbReference type="Gene3D" id="1.10.287.1480">
    <property type="match status" value="1"/>
</dbReference>
<dbReference type="GO" id="GO:0005737">
    <property type="term" value="C:cytoplasm"/>
    <property type="evidence" value="ECO:0007669"/>
    <property type="project" value="UniProtKB-ARBA"/>
</dbReference>
<dbReference type="GO" id="GO:0019843">
    <property type="term" value="F:rRNA binding"/>
    <property type="evidence" value="ECO:0007669"/>
    <property type="project" value="UniProtKB-UniRule"/>
</dbReference>
<dbReference type="GO" id="GO:0003735">
    <property type="term" value="F:structural constituent of ribosome"/>
    <property type="evidence" value="ECO:0007669"/>
    <property type="project" value="InterPro"/>
</dbReference>
<evidence type="ECO:0000256" key="6">
    <source>
        <dbReference type="ARBA" id="ARBA00047110"/>
    </source>
</evidence>
<dbReference type="STRING" id="144026.SAMN04488568_111107"/>
<dbReference type="InterPro" id="IPR018271">
    <property type="entry name" value="Ribosomal_uS14_CS"/>
</dbReference>
<dbReference type="OrthoDB" id="9810484at2"/>
<keyword evidence="4 7" id="KW-0687">Ribonucleoprotein</keyword>
<keyword evidence="7" id="KW-0694">RNA-binding</keyword>
<dbReference type="Proteomes" id="UP000199759">
    <property type="component" value="Unassembled WGS sequence"/>
</dbReference>
<dbReference type="PANTHER" id="PTHR19836">
    <property type="entry name" value="30S RIBOSOMAL PROTEIN S14"/>
    <property type="match status" value="1"/>
</dbReference>
<evidence type="ECO:0000256" key="5">
    <source>
        <dbReference type="ARBA" id="ARBA00035167"/>
    </source>
</evidence>
<dbReference type="PROSITE" id="PS00527">
    <property type="entry name" value="RIBOSOMAL_S14"/>
    <property type="match status" value="1"/>
</dbReference>
<comment type="similarity">
    <text evidence="2 7">Belongs to the universal ribosomal protein uS14 family.</text>
</comment>
<dbReference type="PANTHER" id="PTHR19836:SF19">
    <property type="entry name" value="SMALL RIBOSOMAL SUBUNIT PROTEIN US14M"/>
    <property type="match status" value="1"/>
</dbReference>
<dbReference type="SUPFAM" id="SSF57716">
    <property type="entry name" value="Glucocorticoid receptor-like (DNA-binding domain)"/>
    <property type="match status" value="1"/>
</dbReference>
<evidence type="ECO:0000256" key="1">
    <source>
        <dbReference type="ARBA" id="ARBA00003686"/>
    </source>
</evidence>
<evidence type="ECO:0000313" key="9">
    <source>
        <dbReference type="Proteomes" id="UP000199759"/>
    </source>
</evidence>
<evidence type="ECO:0000256" key="2">
    <source>
        <dbReference type="ARBA" id="ARBA00009083"/>
    </source>
</evidence>
<dbReference type="GO" id="GO:0015935">
    <property type="term" value="C:small ribosomal subunit"/>
    <property type="evidence" value="ECO:0007669"/>
    <property type="project" value="TreeGrafter"/>
</dbReference>
<dbReference type="FunFam" id="1.10.287.1480:FF:000001">
    <property type="entry name" value="30S ribosomal protein S14"/>
    <property type="match status" value="1"/>
</dbReference>
<dbReference type="RefSeq" id="WP_091770280.1">
    <property type="nucleotide sequence ID" value="NZ_FNHG01000011.1"/>
</dbReference>
<keyword evidence="3 7" id="KW-0689">Ribosomal protein</keyword>
<dbReference type="Pfam" id="PF00253">
    <property type="entry name" value="Ribosomal_S14"/>
    <property type="match status" value="1"/>
</dbReference>
<keyword evidence="7" id="KW-0699">rRNA-binding</keyword>
<accession>A0A1G9TD89</accession>
<sequence>MAKKSAVERNRKRELLVKRYAAKREQLKAIARNKDLPVEERFAAQLKLASLPRNSAVSRVRNRCLVSGRPRAFYRKFRMSRIAMRDLASQGLVPGMVKSSW</sequence>
<keyword evidence="9" id="KW-1185">Reference proteome</keyword>
<evidence type="ECO:0000256" key="3">
    <source>
        <dbReference type="ARBA" id="ARBA00022980"/>
    </source>
</evidence>
<dbReference type="EMBL" id="FNHG01000011">
    <property type="protein sequence ID" value="SDM45115.1"/>
    <property type="molecule type" value="Genomic_DNA"/>
</dbReference>
<dbReference type="InterPro" id="IPR023036">
    <property type="entry name" value="Ribosomal_uS14_bac/plastid"/>
</dbReference>
<evidence type="ECO:0000313" key="8">
    <source>
        <dbReference type="EMBL" id="SDM45115.1"/>
    </source>
</evidence>